<comment type="caution">
    <text evidence="1">The sequence shown here is derived from an EMBL/GenBank/DDBJ whole genome shotgun (WGS) entry which is preliminary data.</text>
</comment>
<dbReference type="AlphaFoldDB" id="A0A4Q1C365"/>
<reference evidence="1 2" key="1">
    <citation type="submission" date="2019-01" db="EMBL/GenBank/DDBJ databases">
        <title>Lacunisphaera sp. strain TWA-58.</title>
        <authorList>
            <person name="Chen W.-M."/>
        </authorList>
    </citation>
    <scope>NUCLEOTIDE SEQUENCE [LARGE SCALE GENOMIC DNA]</scope>
    <source>
        <strain evidence="1 2">TWA-58</strain>
    </source>
</reference>
<dbReference type="Gene3D" id="2.60.120.200">
    <property type="match status" value="1"/>
</dbReference>
<dbReference type="Proteomes" id="UP000290218">
    <property type="component" value="Unassembled WGS sequence"/>
</dbReference>
<protein>
    <submittedName>
        <fullName evidence="1">Uncharacterized protein</fullName>
    </submittedName>
</protein>
<organism evidence="1 2">
    <name type="scientific">Oleiharenicola lentus</name>
    <dbReference type="NCBI Taxonomy" id="2508720"/>
    <lineage>
        <taxon>Bacteria</taxon>
        <taxon>Pseudomonadati</taxon>
        <taxon>Verrucomicrobiota</taxon>
        <taxon>Opitutia</taxon>
        <taxon>Opitutales</taxon>
        <taxon>Opitutaceae</taxon>
        <taxon>Oleiharenicola</taxon>
    </lineage>
</organism>
<dbReference type="EMBL" id="SDHX01000002">
    <property type="protein sequence ID" value="RXK52777.1"/>
    <property type="molecule type" value="Genomic_DNA"/>
</dbReference>
<dbReference type="RefSeq" id="WP_129048369.1">
    <property type="nucleotide sequence ID" value="NZ_SDHX01000002.1"/>
</dbReference>
<proteinExistence type="predicted"/>
<name>A0A4Q1C365_9BACT</name>
<gene>
    <name evidence="1" type="ORF">ESB00_13730</name>
</gene>
<dbReference type="OrthoDB" id="9770043at2"/>
<evidence type="ECO:0000313" key="1">
    <source>
        <dbReference type="EMBL" id="RXK52777.1"/>
    </source>
</evidence>
<sequence length="212" mass="23343">MHHPPFAGVDIGGPWRAGETRRTPADVEIVAGGVDIWGTRGEFHFACLRVAGDFELSARLVSLGMADLYTKAGLMMRTSLAPGAEHAFLLAFGDNQPRNNNNGGIEFQYRLKADSPCHGIYPPQPLPLEPEFAATYPDLWLKLVREADTISGFYRNTRAGEKLFSWHIQQFPHDVYLGLAVTAHHADQAVRAVFSQVQLRANLIATGADHPL</sequence>
<evidence type="ECO:0000313" key="2">
    <source>
        <dbReference type="Proteomes" id="UP000290218"/>
    </source>
</evidence>
<keyword evidence="2" id="KW-1185">Reference proteome</keyword>
<accession>A0A4Q1C365</accession>